<dbReference type="EMBL" id="HE573025">
    <property type="protein sequence ID" value="CCC50887.1"/>
    <property type="molecule type" value="Genomic_DNA"/>
</dbReference>
<gene>
    <name evidence="1" type="ORF">TVY486_0907080</name>
</gene>
<dbReference type="OMA" id="DWALMGQ"/>
<name>G0U3N0_TRYVY</name>
<dbReference type="VEuPathDB" id="TriTrypDB:TvY486_0907080"/>
<evidence type="ECO:0000313" key="1">
    <source>
        <dbReference type="EMBL" id="CCC50887.1"/>
    </source>
</evidence>
<accession>G0U3N0</accession>
<reference evidence="1" key="1">
    <citation type="journal article" date="2012" name="Proc. Natl. Acad. Sci. U.S.A.">
        <title>Antigenic diversity is generated by distinct evolutionary mechanisms in African trypanosome species.</title>
        <authorList>
            <person name="Jackson A.P."/>
            <person name="Berry A."/>
            <person name="Aslett M."/>
            <person name="Allison H.C."/>
            <person name="Burton P."/>
            <person name="Vavrova-Anderson J."/>
            <person name="Brown R."/>
            <person name="Browne H."/>
            <person name="Corton N."/>
            <person name="Hauser H."/>
            <person name="Gamble J."/>
            <person name="Gilderthorp R."/>
            <person name="Marcello L."/>
            <person name="McQuillan J."/>
            <person name="Otto T.D."/>
            <person name="Quail M.A."/>
            <person name="Sanders M.J."/>
            <person name="van Tonder A."/>
            <person name="Ginger M.L."/>
            <person name="Field M.C."/>
            <person name="Barry J.D."/>
            <person name="Hertz-Fowler C."/>
            <person name="Berriman M."/>
        </authorList>
    </citation>
    <scope>NUCLEOTIDE SEQUENCE</scope>
    <source>
        <strain evidence="1">Y486</strain>
    </source>
</reference>
<protein>
    <recommendedName>
        <fullName evidence="2">PIN domain-containing protein</fullName>
    </recommendedName>
</protein>
<sequence length="636" mass="70742">MAVRMDGRVKELIKTATLHAVPWEAATQVVHSLLGCTLTRHDSALLRAAVGECMRICLLHHKAAEALRLHALLNCSGHSMGHHNTTVRRPVGVLPSKLTAESLKGLSNDQLALIALAQQPHRSSQSTAVCELMAAEGESCCYPIDTDTSLSCPGRVWTLFPTEAFGSGLQSCILRPAPTEPTEAEEFRVRLLQNIHLLRATQRLEGRLGLYYLLSQMRHVEVDKRLSSQVEIESLVHIARALLNHPLLFATPSTETAQRQLLFEDFGRSHVDSVLSEVQRTKIAMLEASVDSVRSLCKEPLKFMHTLAASWDALFLRRAAHTLVLPDAAHNVLPHTLRRKSREGVHRMGRTRQGNEKEVDLTRWIDPNGELFGGPDMRNAMERVEFIIRRRSNHNIIVPDACFLLQNLSQLLQLARHREVVIPHSVLLEVVYTALEDQGPRRFHSRRVLLTLMRATTTCTTRRMEREGGRLLNPYSLPSRRSQSGITILGLQDEVALLECCPERFFLATALSRREQTVAETLTPSDCASVLIAKQLEKFLASTPIGSERGSALVELSEVDHLVKGLVDSINNGGTWAGDTVGSEPLSARGRPSPLFKSRSRSFWSRTPVVLATTTEKTRRAAFMVGLSLFPPVELA</sequence>
<organism evidence="1">
    <name type="scientific">Trypanosoma vivax (strain Y486)</name>
    <dbReference type="NCBI Taxonomy" id="1055687"/>
    <lineage>
        <taxon>Eukaryota</taxon>
        <taxon>Discoba</taxon>
        <taxon>Euglenozoa</taxon>
        <taxon>Kinetoplastea</taxon>
        <taxon>Metakinetoplastina</taxon>
        <taxon>Trypanosomatida</taxon>
        <taxon>Trypanosomatidae</taxon>
        <taxon>Trypanosoma</taxon>
        <taxon>Duttonella</taxon>
    </lineage>
</organism>
<proteinExistence type="predicted"/>
<dbReference type="AlphaFoldDB" id="G0U3N0"/>
<evidence type="ECO:0008006" key="2">
    <source>
        <dbReference type="Google" id="ProtNLM"/>
    </source>
</evidence>